<evidence type="ECO:0000256" key="3">
    <source>
        <dbReference type="ARBA" id="ARBA00022722"/>
    </source>
</evidence>
<evidence type="ECO:0000256" key="1">
    <source>
        <dbReference type="ARBA" id="ARBA00001946"/>
    </source>
</evidence>
<dbReference type="InterPro" id="IPR022907">
    <property type="entry name" value="VapC_family"/>
</dbReference>
<comment type="similarity">
    <text evidence="7">Belongs to the PINc/VapC protein family.</text>
</comment>
<sequence length="142" mass="15560">MTTAAQTRPVLVDTNVASYMLVRSGEQRALWSEHLLGRVLVIAVQTRVVLLALPLTNNWGERKANRLVETLEGLPVVPVDVEAQQRYVALSAWGRRTGHAIGQPAQVADRWIAATALAHDLELATQDGHFDGIPDLKRLPAV</sequence>
<evidence type="ECO:0000256" key="7">
    <source>
        <dbReference type="ARBA" id="ARBA00038093"/>
    </source>
</evidence>
<evidence type="ECO:0000256" key="4">
    <source>
        <dbReference type="ARBA" id="ARBA00022723"/>
    </source>
</evidence>
<evidence type="ECO:0000313" key="9">
    <source>
        <dbReference type="EMBL" id="CAB4964856.1"/>
    </source>
</evidence>
<dbReference type="InterPro" id="IPR002716">
    <property type="entry name" value="PIN_dom"/>
</dbReference>
<keyword evidence="3" id="KW-0540">Nuclease</keyword>
<evidence type="ECO:0000259" key="8">
    <source>
        <dbReference type="Pfam" id="PF01850"/>
    </source>
</evidence>
<dbReference type="InterPro" id="IPR029060">
    <property type="entry name" value="PIN-like_dom_sf"/>
</dbReference>
<dbReference type="EMBL" id="CAFBNE010000104">
    <property type="protein sequence ID" value="CAB4964856.1"/>
    <property type="molecule type" value="Genomic_DNA"/>
</dbReference>
<name>A0A6J7L9E8_9ZZZZ</name>
<gene>
    <name evidence="9" type="ORF">UFOPK3772_02572</name>
</gene>
<protein>
    <submittedName>
        <fullName evidence="9">Unannotated protein</fullName>
    </submittedName>
</protein>
<dbReference type="GO" id="GO:0016787">
    <property type="term" value="F:hydrolase activity"/>
    <property type="evidence" value="ECO:0007669"/>
    <property type="project" value="UniProtKB-KW"/>
</dbReference>
<dbReference type="HAMAP" id="MF_00265">
    <property type="entry name" value="VapC_Nob1"/>
    <property type="match status" value="1"/>
</dbReference>
<keyword evidence="5" id="KW-0378">Hydrolase</keyword>
<dbReference type="PANTHER" id="PTHR33653:SF1">
    <property type="entry name" value="RIBONUCLEASE VAPC2"/>
    <property type="match status" value="1"/>
</dbReference>
<feature type="domain" description="PIN" evidence="8">
    <location>
        <begin position="10"/>
        <end position="133"/>
    </location>
</feature>
<accession>A0A6J7L9E8</accession>
<dbReference type="GO" id="GO:0004540">
    <property type="term" value="F:RNA nuclease activity"/>
    <property type="evidence" value="ECO:0007669"/>
    <property type="project" value="InterPro"/>
</dbReference>
<dbReference type="SUPFAM" id="SSF88723">
    <property type="entry name" value="PIN domain-like"/>
    <property type="match status" value="1"/>
</dbReference>
<dbReference type="AlphaFoldDB" id="A0A6J7L9E8"/>
<evidence type="ECO:0000256" key="5">
    <source>
        <dbReference type="ARBA" id="ARBA00022801"/>
    </source>
</evidence>
<proteinExistence type="inferred from homology"/>
<comment type="cofactor">
    <cofactor evidence="1">
        <name>Mg(2+)</name>
        <dbReference type="ChEBI" id="CHEBI:18420"/>
    </cofactor>
</comment>
<evidence type="ECO:0000256" key="2">
    <source>
        <dbReference type="ARBA" id="ARBA00022649"/>
    </source>
</evidence>
<dbReference type="InterPro" id="IPR050556">
    <property type="entry name" value="Type_II_TA_system_RNase"/>
</dbReference>
<keyword evidence="6" id="KW-0460">Magnesium</keyword>
<dbReference type="Gene3D" id="3.40.50.1010">
    <property type="entry name" value="5'-nuclease"/>
    <property type="match status" value="1"/>
</dbReference>
<keyword evidence="2" id="KW-1277">Toxin-antitoxin system</keyword>
<dbReference type="GO" id="GO:0046872">
    <property type="term" value="F:metal ion binding"/>
    <property type="evidence" value="ECO:0007669"/>
    <property type="project" value="UniProtKB-KW"/>
</dbReference>
<dbReference type="Pfam" id="PF01850">
    <property type="entry name" value="PIN"/>
    <property type="match status" value="1"/>
</dbReference>
<evidence type="ECO:0000256" key="6">
    <source>
        <dbReference type="ARBA" id="ARBA00022842"/>
    </source>
</evidence>
<dbReference type="PANTHER" id="PTHR33653">
    <property type="entry name" value="RIBONUCLEASE VAPC2"/>
    <property type="match status" value="1"/>
</dbReference>
<keyword evidence="4" id="KW-0479">Metal-binding</keyword>
<organism evidence="9">
    <name type="scientific">freshwater metagenome</name>
    <dbReference type="NCBI Taxonomy" id="449393"/>
    <lineage>
        <taxon>unclassified sequences</taxon>
        <taxon>metagenomes</taxon>
        <taxon>ecological metagenomes</taxon>
    </lineage>
</organism>
<reference evidence="9" key="1">
    <citation type="submission" date="2020-05" db="EMBL/GenBank/DDBJ databases">
        <authorList>
            <person name="Chiriac C."/>
            <person name="Salcher M."/>
            <person name="Ghai R."/>
            <person name="Kavagutti S V."/>
        </authorList>
    </citation>
    <scope>NUCLEOTIDE SEQUENCE</scope>
</reference>